<organism evidence="3 4">
    <name type="scientific">Naumannella halotolerans</name>
    <dbReference type="NCBI Taxonomy" id="993414"/>
    <lineage>
        <taxon>Bacteria</taxon>
        <taxon>Bacillati</taxon>
        <taxon>Actinomycetota</taxon>
        <taxon>Actinomycetes</taxon>
        <taxon>Propionibacteriales</taxon>
        <taxon>Propionibacteriaceae</taxon>
        <taxon>Naumannella</taxon>
    </lineage>
</organism>
<feature type="region of interest" description="Disordered" evidence="1">
    <location>
        <begin position="702"/>
        <end position="769"/>
    </location>
</feature>
<comment type="caution">
    <text evidence="3">The sequence shown here is derived from an EMBL/GenBank/DDBJ whole genome shotgun (WGS) entry which is preliminary data.</text>
</comment>
<evidence type="ECO:0000313" key="3">
    <source>
        <dbReference type="EMBL" id="TDT31289.1"/>
    </source>
</evidence>
<feature type="chain" id="PRO_5021012330" evidence="2">
    <location>
        <begin position="25"/>
        <end position="769"/>
    </location>
</feature>
<gene>
    <name evidence="3" type="ORF">CLV29_2704</name>
</gene>
<dbReference type="EMBL" id="SOAW01000002">
    <property type="protein sequence ID" value="TDT31289.1"/>
    <property type="molecule type" value="Genomic_DNA"/>
</dbReference>
<evidence type="ECO:0000313" key="4">
    <source>
        <dbReference type="Proteomes" id="UP000295371"/>
    </source>
</evidence>
<protein>
    <submittedName>
        <fullName evidence="3">Uncharacterized protein</fullName>
    </submittedName>
</protein>
<feature type="region of interest" description="Disordered" evidence="1">
    <location>
        <begin position="131"/>
        <end position="156"/>
    </location>
</feature>
<evidence type="ECO:0000256" key="2">
    <source>
        <dbReference type="SAM" id="SignalP"/>
    </source>
</evidence>
<accession>A0A4R7J4I7</accession>
<feature type="region of interest" description="Disordered" evidence="1">
    <location>
        <begin position="435"/>
        <end position="455"/>
    </location>
</feature>
<keyword evidence="4" id="KW-1185">Reference proteome</keyword>
<feature type="region of interest" description="Disordered" evidence="1">
    <location>
        <begin position="634"/>
        <end position="656"/>
    </location>
</feature>
<proteinExistence type="predicted"/>
<feature type="compositionally biased region" description="Basic and acidic residues" evidence="1">
    <location>
        <begin position="435"/>
        <end position="453"/>
    </location>
</feature>
<evidence type="ECO:0000256" key="1">
    <source>
        <dbReference type="SAM" id="MobiDB-lite"/>
    </source>
</evidence>
<keyword evidence="2" id="KW-0732">Signal</keyword>
<sequence>MIAVASLLVLVAVPVLVVPAVLPAAEQGIECVKAAPRGSVTSVLDCLRGDDDGGDENVSGEGTGGDDGTGDDGEAGPDPECTEQDFNESVDGVMVATIDCVPRIVPDICQGVSEGTLGEEHQGYKECVTGGSDGNSDDDAHAEHCQQNRPNATKVPTEPKVQIGCLDVWVPIECKQEWDSYVDATLTPQERAVKAESLADCVTSTYNEKESSCVVERQTNMSTTTSQVLFWRWSKSDAFVFEKLGDGTIRMHSIHSEGSGPGLTFEPSFGRGGASGGLTLGGANIHGVTDSSIYQFNSMEDAQAWVDWFKEYEEQDKKVAEYDEKHDCYLDECKNSYNPNPRSLTPDTNTDYWRSQLEELEAIRSREPDRKKIGDSTADTQEASLDVGVSVGGSLQILKNVQALDREYYKKMDEYAQDEAKAKSEKSGKALTKELDKIKEKKDKEKNKFDTNRSKALSGKGNFSGKFKVKSTVEERTMTDGRTMETWSTDSVAGLALVAKMSGKGSALKGGLEKLLAKEKERGGSSLNGGGGGGGTWLSESQTKITVIRNANGKVDQVIFGTTTASLAGTTTSGGVDIGVDVGPFEVFGIGYEHTEENVSGDQTVVETLANPTDEQQDQVTEWADELFARDDKGNLENKPDVVVGQSTPESEELAESPLKDWVNDNGSTRTQTYNVDRSSKSDAFKIKALGIVLAGAQWEEVEQKDDLKESSMEIETVDGSRQTQSPTPACHAPSATVDYDDSDTSSSPSTSSHPGGDGHGYFLDQSKT</sequence>
<feature type="compositionally biased region" description="Acidic residues" evidence="1">
    <location>
        <begin position="68"/>
        <end position="85"/>
    </location>
</feature>
<name>A0A4R7J4I7_9ACTN</name>
<feature type="compositionally biased region" description="Low complexity" evidence="1">
    <location>
        <begin position="745"/>
        <end position="755"/>
    </location>
</feature>
<reference evidence="3 4" key="1">
    <citation type="submission" date="2019-03" db="EMBL/GenBank/DDBJ databases">
        <title>Genomic Encyclopedia of Archaeal and Bacterial Type Strains, Phase II (KMG-II): from individual species to whole genera.</title>
        <authorList>
            <person name="Goeker M."/>
        </authorList>
    </citation>
    <scope>NUCLEOTIDE SEQUENCE [LARGE SCALE GENOMIC DNA]</scope>
    <source>
        <strain evidence="3 4">DSM 24323</strain>
    </source>
</reference>
<dbReference type="Proteomes" id="UP000295371">
    <property type="component" value="Unassembled WGS sequence"/>
</dbReference>
<dbReference type="AlphaFoldDB" id="A0A4R7J4I7"/>
<feature type="region of interest" description="Disordered" evidence="1">
    <location>
        <begin position="47"/>
        <end position="85"/>
    </location>
</feature>
<feature type="signal peptide" evidence="2">
    <location>
        <begin position="1"/>
        <end position="24"/>
    </location>
</feature>